<comment type="caution">
    <text evidence="1">The sequence shown here is derived from an EMBL/GenBank/DDBJ whole genome shotgun (WGS) entry which is preliminary data.</text>
</comment>
<accession>X1B361</accession>
<evidence type="ECO:0000313" key="1">
    <source>
        <dbReference type="EMBL" id="GAG78663.1"/>
    </source>
</evidence>
<name>X1B361_9ZZZZ</name>
<dbReference type="AlphaFoldDB" id="X1B361"/>
<feature type="non-terminal residue" evidence="1">
    <location>
        <position position="37"/>
    </location>
</feature>
<dbReference type="EMBL" id="BART01009609">
    <property type="protein sequence ID" value="GAG78663.1"/>
    <property type="molecule type" value="Genomic_DNA"/>
</dbReference>
<organism evidence="1">
    <name type="scientific">marine sediment metagenome</name>
    <dbReference type="NCBI Taxonomy" id="412755"/>
    <lineage>
        <taxon>unclassified sequences</taxon>
        <taxon>metagenomes</taxon>
        <taxon>ecological metagenomes</taxon>
    </lineage>
</organism>
<gene>
    <name evidence="1" type="ORF">S01H4_21250</name>
</gene>
<proteinExistence type="predicted"/>
<protein>
    <submittedName>
        <fullName evidence="1">Uncharacterized protein</fullName>
    </submittedName>
</protein>
<reference evidence="1" key="1">
    <citation type="journal article" date="2014" name="Front. Microbiol.">
        <title>High frequency of phylogenetically diverse reductive dehalogenase-homologous genes in deep subseafloor sedimentary metagenomes.</title>
        <authorList>
            <person name="Kawai M."/>
            <person name="Futagami T."/>
            <person name="Toyoda A."/>
            <person name="Takaki Y."/>
            <person name="Nishi S."/>
            <person name="Hori S."/>
            <person name="Arai W."/>
            <person name="Tsubouchi T."/>
            <person name="Morono Y."/>
            <person name="Uchiyama I."/>
            <person name="Ito T."/>
            <person name="Fujiyama A."/>
            <person name="Inagaki F."/>
            <person name="Takami H."/>
        </authorList>
    </citation>
    <scope>NUCLEOTIDE SEQUENCE</scope>
    <source>
        <strain evidence="1">Expedition CK06-06</strain>
    </source>
</reference>
<sequence length="37" mass="4275">MTFIKRFLKKIASSPEKKVLVENFASLSFLQVANYIL</sequence>